<dbReference type="InterPro" id="IPR043036">
    <property type="entry name" value="Phosphoprotein_C_viral"/>
</dbReference>
<dbReference type="GO" id="GO:0030430">
    <property type="term" value="C:host cell cytoplasm"/>
    <property type="evidence" value="ECO:0007669"/>
    <property type="project" value="UniProtKB-SubCell"/>
</dbReference>
<comment type="subcellular location">
    <subcellularLocation>
        <location evidence="1">Host cytoplasm</location>
    </subcellularLocation>
    <subcellularLocation>
        <location evidence="2">Virion</location>
    </subcellularLocation>
</comment>
<dbReference type="RefSeq" id="YP_009094385.1">
    <property type="nucleotide sequence ID" value="NC_025394.1"/>
</dbReference>
<feature type="region of interest" description="Disordered" evidence="12">
    <location>
        <begin position="177"/>
        <end position="197"/>
    </location>
</feature>
<accession>I1SV88</accession>
<evidence type="ECO:0000313" key="14">
    <source>
        <dbReference type="Proteomes" id="UP000150235"/>
    </source>
</evidence>
<evidence type="ECO:0000256" key="8">
    <source>
        <dbReference type="ARBA" id="ARBA00023186"/>
    </source>
</evidence>
<comment type="similarity">
    <text evidence="3">Belongs to the vesiculovirus protein P family.</text>
</comment>
<dbReference type="GeneID" id="21011829"/>
<keyword evidence="6" id="KW-0946">Virion</keyword>
<name>I1SV88_9RHAB</name>
<keyword evidence="14" id="KW-1185">Reference proteome</keyword>
<dbReference type="KEGG" id="vg:21011829"/>
<evidence type="ECO:0000256" key="2">
    <source>
        <dbReference type="ARBA" id="ARBA00004328"/>
    </source>
</evidence>
<dbReference type="GO" id="GO:0003968">
    <property type="term" value="F:RNA-directed RNA polymerase activity"/>
    <property type="evidence" value="ECO:0007669"/>
    <property type="project" value="InterPro"/>
</dbReference>
<keyword evidence="5" id="KW-0597">Phosphoprotein</keyword>
<evidence type="ECO:0000256" key="3">
    <source>
        <dbReference type="ARBA" id="ARBA00008502"/>
    </source>
</evidence>
<evidence type="ECO:0000256" key="6">
    <source>
        <dbReference type="ARBA" id="ARBA00022844"/>
    </source>
</evidence>
<proteinExistence type="inferred from homology"/>
<keyword evidence="8" id="KW-0143">Chaperone</keyword>
<dbReference type="Gene3D" id="1.10.8.440">
    <property type="entry name" value="Vesicular stomatitis virus phosphoprotein C-terminal domain"/>
    <property type="match status" value="1"/>
</dbReference>
<evidence type="ECO:0000256" key="4">
    <source>
        <dbReference type="ARBA" id="ARBA00020572"/>
    </source>
</evidence>
<organism evidence="13 14">
    <name type="scientific">Vesiculovirus perinet</name>
    <dbReference type="NCBI Taxonomy" id="1972569"/>
    <lineage>
        <taxon>Viruses</taxon>
        <taxon>Riboviria</taxon>
        <taxon>Orthornavirae</taxon>
        <taxon>Negarnaviricota</taxon>
        <taxon>Haploviricotina</taxon>
        <taxon>Monjiviricetes</taxon>
        <taxon>Mononegavirales</taxon>
        <taxon>Rhabdoviridae</taxon>
        <taxon>Alpharhabdovirinae</taxon>
        <taxon>Vesiculovirus</taxon>
    </lineage>
</organism>
<dbReference type="GO" id="GO:0044423">
    <property type="term" value="C:virion component"/>
    <property type="evidence" value="ECO:0007669"/>
    <property type="project" value="UniProtKB-KW"/>
</dbReference>
<dbReference type="Proteomes" id="UP000150235">
    <property type="component" value="Segment"/>
</dbReference>
<feature type="compositionally biased region" description="Polar residues" evidence="12">
    <location>
        <begin position="181"/>
        <end position="191"/>
    </location>
</feature>
<dbReference type="OrthoDB" id="24599at10239"/>
<evidence type="ECO:0000256" key="1">
    <source>
        <dbReference type="ARBA" id="ARBA00004192"/>
    </source>
</evidence>
<sequence>MSRLLETFKNYPNLEKTMEEINDIEDSTSQEEKKVTLVLSEEPSYFLAHMLPSEEDETDEEGGGQVDVNPYEDAESSDLNEDEFEVNFDKKPWTALTEKVVKGNIRIDMMHPEGLTDAQFTQWVQGIQALLDISHHVDLNRLKLGQTSDGIVLIEEKPKRPSSPSLKLELKEFVSPDSRFGTPTDNSSESSLGLPPTPEKVNWKQTVEIILEVKALDPDLPSYKTTLSKLFGSQEAALQYCNSGSPMLKDAFIAGLKRKGIFNRMRTKYILDPTLPM</sequence>
<reference evidence="13 14" key="1">
    <citation type="submission" date="2010-06" db="EMBL/GenBank/DDBJ databases">
        <title>Genetic diversity of rhabdoviruses.</title>
        <authorList>
            <person name="Palacios G."/>
            <person name="Savji N."/>
            <person name="Gogo S."/>
            <person name="Tesh R."/>
            <person name="Lipkin W."/>
        </authorList>
    </citation>
    <scope>NUCLEOTIDE SEQUENCE [LARGE SCALE GENOMIC DNA]</scope>
</reference>
<keyword evidence="9" id="KW-1035">Host cytoplasm</keyword>
<keyword evidence="7" id="KW-0693">Viral RNA replication</keyword>
<evidence type="ECO:0000313" key="13">
    <source>
        <dbReference type="EMBL" id="AEG25352.1"/>
    </source>
</evidence>
<evidence type="ECO:0000256" key="11">
    <source>
        <dbReference type="ARBA" id="ARBA00050005"/>
    </source>
</evidence>
<evidence type="ECO:0000256" key="7">
    <source>
        <dbReference type="ARBA" id="ARBA00022953"/>
    </source>
</evidence>
<evidence type="ECO:0000256" key="12">
    <source>
        <dbReference type="SAM" id="MobiDB-lite"/>
    </source>
</evidence>
<evidence type="ECO:0000256" key="9">
    <source>
        <dbReference type="ARBA" id="ARBA00023200"/>
    </source>
</evidence>
<dbReference type="EMBL" id="HM566195">
    <property type="protein sequence ID" value="AEG25352.1"/>
    <property type="molecule type" value="Viral_cRNA"/>
</dbReference>
<evidence type="ECO:0000256" key="5">
    <source>
        <dbReference type="ARBA" id="ARBA00022553"/>
    </source>
</evidence>
<dbReference type="SUPFAM" id="SSF160892">
    <property type="entry name" value="Phosphoprotein oligomerization domain-like"/>
    <property type="match status" value="1"/>
</dbReference>
<protein>
    <recommendedName>
        <fullName evidence="4">Phosphoprotein</fullName>
    </recommendedName>
    <alternativeName>
        <fullName evidence="10">Protein M1</fullName>
    </alternativeName>
</protein>
<comment type="subunit">
    <text evidence="11">Homodimer. Interacts with the L polymerase; the association of P and L forms the polymerase complex and positions P optimally for encapsidation of newly synthesized genomes with the nucleoprotein. Interacts (via N-terminus) with N(0). Interacts (via C-terminus) with N in ribonucleocapsid (via C-terminus); this interaction allows to package the L polymerase in the virion and positions the polymerase on the template, since P acts as a bridge between N and L.</text>
</comment>
<dbReference type="InterPro" id="IPR037263">
    <property type="entry name" value="Phosphoprotein_central"/>
</dbReference>
<evidence type="ECO:0000256" key="10">
    <source>
        <dbReference type="ARBA" id="ARBA00032207"/>
    </source>
</evidence>